<evidence type="ECO:0008006" key="4">
    <source>
        <dbReference type="Google" id="ProtNLM"/>
    </source>
</evidence>
<reference evidence="2 3" key="1">
    <citation type="submission" date="2024-09" db="EMBL/GenBank/DDBJ databases">
        <authorList>
            <person name="Sun Q."/>
            <person name="Mori K."/>
        </authorList>
    </citation>
    <scope>NUCLEOTIDE SEQUENCE [LARGE SCALE GENOMIC DNA]</scope>
    <source>
        <strain evidence="2 3">CECT 8726</strain>
    </source>
</reference>
<sequence>MGLEKYANKIDEYFARLEDGKAKKIKPSHVLKVISKLQKKEQGLVQEIEATEKDSKKDRLKRKVLIAREHIKRAELLLDKITPPVK</sequence>
<proteinExistence type="predicted"/>
<organism evidence="2 3">
    <name type="scientific">Pseudohalocynthiibacter aestuariivivens</name>
    <dbReference type="NCBI Taxonomy" id="1591409"/>
    <lineage>
        <taxon>Bacteria</taxon>
        <taxon>Pseudomonadati</taxon>
        <taxon>Pseudomonadota</taxon>
        <taxon>Alphaproteobacteria</taxon>
        <taxon>Rhodobacterales</taxon>
        <taxon>Paracoccaceae</taxon>
        <taxon>Pseudohalocynthiibacter</taxon>
    </lineage>
</organism>
<dbReference type="Proteomes" id="UP001589683">
    <property type="component" value="Unassembled WGS sequence"/>
</dbReference>
<evidence type="ECO:0000313" key="3">
    <source>
        <dbReference type="Proteomes" id="UP001589683"/>
    </source>
</evidence>
<comment type="caution">
    <text evidence="2">The sequence shown here is derived from an EMBL/GenBank/DDBJ whole genome shotgun (WGS) entry which is preliminary data.</text>
</comment>
<gene>
    <name evidence="2" type="ORF">ACFFUT_15800</name>
</gene>
<keyword evidence="3" id="KW-1185">Reference proteome</keyword>
<name>A0ABV5JIG4_9RHOB</name>
<accession>A0ABV5JIG4</accession>
<dbReference type="EMBL" id="JBHMEA010000049">
    <property type="protein sequence ID" value="MFB9233254.1"/>
    <property type="molecule type" value="Genomic_DNA"/>
</dbReference>
<protein>
    <recommendedName>
        <fullName evidence="4">DUF465 domain-containing protein</fullName>
    </recommendedName>
</protein>
<evidence type="ECO:0000256" key="1">
    <source>
        <dbReference type="SAM" id="Coils"/>
    </source>
</evidence>
<feature type="coiled-coil region" evidence="1">
    <location>
        <begin position="3"/>
        <end position="54"/>
    </location>
</feature>
<evidence type="ECO:0000313" key="2">
    <source>
        <dbReference type="EMBL" id="MFB9233254.1"/>
    </source>
</evidence>
<keyword evidence="1" id="KW-0175">Coiled coil</keyword>